<evidence type="ECO:0000313" key="2">
    <source>
        <dbReference type="Proteomes" id="UP001208888"/>
    </source>
</evidence>
<dbReference type="EMBL" id="JANFVX010000039">
    <property type="protein sequence ID" value="MCW0346526.1"/>
    <property type="molecule type" value="Genomic_DNA"/>
</dbReference>
<sequence length="122" mass="13350">MANSEIVPFSEIVTSKIDLNQAVAQGQEMTDTLKKMGIKEATFDSGAYYKHDHESQTTTLAADGILMRQSPHTTTVIFRNEGSTEQQALEELNAGSLTQKTLGAFSGVSQQRASELLQIEKE</sequence>
<name>A0AAJ1FTH7_PANAN</name>
<dbReference type="Proteomes" id="UP001208888">
    <property type="component" value="Unassembled WGS sequence"/>
</dbReference>
<protein>
    <submittedName>
        <fullName evidence="1">Uncharacterized protein</fullName>
    </submittedName>
</protein>
<organism evidence="1 2">
    <name type="scientific">Pantoea ananas</name>
    <name type="common">Erwinia uredovora</name>
    <dbReference type="NCBI Taxonomy" id="553"/>
    <lineage>
        <taxon>Bacteria</taxon>
        <taxon>Pseudomonadati</taxon>
        <taxon>Pseudomonadota</taxon>
        <taxon>Gammaproteobacteria</taxon>
        <taxon>Enterobacterales</taxon>
        <taxon>Erwiniaceae</taxon>
        <taxon>Pantoea</taxon>
    </lineage>
</organism>
<comment type="caution">
    <text evidence="1">The sequence shown here is derived from an EMBL/GenBank/DDBJ whole genome shotgun (WGS) entry which is preliminary data.</text>
</comment>
<gene>
    <name evidence="1" type="ORF">NB703_004619</name>
</gene>
<proteinExistence type="predicted"/>
<dbReference type="RefSeq" id="WP_264272291.1">
    <property type="nucleotide sequence ID" value="NZ_JANFVX010000039.1"/>
</dbReference>
<reference evidence="1" key="1">
    <citation type="submission" date="2022-06" db="EMBL/GenBank/DDBJ databases">
        <title>Dynamics of rice microbiomes reveals core vertical transmitted seed endophytes.</title>
        <authorList>
            <person name="Liao K."/>
            <person name="Zhang X."/>
        </authorList>
    </citation>
    <scope>NUCLEOTIDE SEQUENCE</scope>
    <source>
        <strain evidence="1">JT1-17</strain>
    </source>
</reference>
<evidence type="ECO:0000313" key="1">
    <source>
        <dbReference type="EMBL" id="MCW0346526.1"/>
    </source>
</evidence>
<dbReference type="AlphaFoldDB" id="A0AAJ1FTH7"/>
<accession>A0AAJ1FTH7</accession>